<proteinExistence type="predicted"/>
<dbReference type="Proteomes" id="UP000297245">
    <property type="component" value="Unassembled WGS sequence"/>
</dbReference>
<organism evidence="1 2">
    <name type="scientific">Dendrothele bispora (strain CBS 962.96)</name>
    <dbReference type="NCBI Taxonomy" id="1314807"/>
    <lineage>
        <taxon>Eukaryota</taxon>
        <taxon>Fungi</taxon>
        <taxon>Dikarya</taxon>
        <taxon>Basidiomycota</taxon>
        <taxon>Agaricomycotina</taxon>
        <taxon>Agaricomycetes</taxon>
        <taxon>Agaricomycetidae</taxon>
        <taxon>Agaricales</taxon>
        <taxon>Agaricales incertae sedis</taxon>
        <taxon>Dendrothele</taxon>
    </lineage>
</organism>
<dbReference type="AlphaFoldDB" id="A0A4S8L4M9"/>
<evidence type="ECO:0000313" key="2">
    <source>
        <dbReference type="Proteomes" id="UP000297245"/>
    </source>
</evidence>
<sequence length="102" mass="11284">MSWRFSEQGLDTSKIKSFLQAMKVEQEFPALASNPLPLSVDYSTTMAALYSSNRAANSQVANSKSQQKKGQSVSVNIPLFAQENKEEKQVTPEFLLIVALSK</sequence>
<gene>
    <name evidence="1" type="ORF">K435DRAFT_871192</name>
</gene>
<evidence type="ECO:0000313" key="1">
    <source>
        <dbReference type="EMBL" id="THU83522.1"/>
    </source>
</evidence>
<keyword evidence="2" id="KW-1185">Reference proteome</keyword>
<reference evidence="1 2" key="1">
    <citation type="journal article" date="2019" name="Nat. Ecol. Evol.">
        <title>Megaphylogeny resolves global patterns of mushroom evolution.</title>
        <authorList>
            <person name="Varga T."/>
            <person name="Krizsan K."/>
            <person name="Foldi C."/>
            <person name="Dima B."/>
            <person name="Sanchez-Garcia M."/>
            <person name="Sanchez-Ramirez S."/>
            <person name="Szollosi G.J."/>
            <person name="Szarkandi J.G."/>
            <person name="Papp V."/>
            <person name="Albert L."/>
            <person name="Andreopoulos W."/>
            <person name="Angelini C."/>
            <person name="Antonin V."/>
            <person name="Barry K.W."/>
            <person name="Bougher N.L."/>
            <person name="Buchanan P."/>
            <person name="Buyck B."/>
            <person name="Bense V."/>
            <person name="Catcheside P."/>
            <person name="Chovatia M."/>
            <person name="Cooper J."/>
            <person name="Damon W."/>
            <person name="Desjardin D."/>
            <person name="Finy P."/>
            <person name="Geml J."/>
            <person name="Haridas S."/>
            <person name="Hughes K."/>
            <person name="Justo A."/>
            <person name="Karasinski D."/>
            <person name="Kautmanova I."/>
            <person name="Kiss B."/>
            <person name="Kocsube S."/>
            <person name="Kotiranta H."/>
            <person name="LaButti K.M."/>
            <person name="Lechner B.E."/>
            <person name="Liimatainen K."/>
            <person name="Lipzen A."/>
            <person name="Lukacs Z."/>
            <person name="Mihaltcheva S."/>
            <person name="Morgado L.N."/>
            <person name="Niskanen T."/>
            <person name="Noordeloos M.E."/>
            <person name="Ohm R.A."/>
            <person name="Ortiz-Santana B."/>
            <person name="Ovrebo C."/>
            <person name="Racz N."/>
            <person name="Riley R."/>
            <person name="Savchenko A."/>
            <person name="Shiryaev A."/>
            <person name="Soop K."/>
            <person name="Spirin V."/>
            <person name="Szebenyi C."/>
            <person name="Tomsovsky M."/>
            <person name="Tulloss R.E."/>
            <person name="Uehling J."/>
            <person name="Grigoriev I.V."/>
            <person name="Vagvolgyi C."/>
            <person name="Papp T."/>
            <person name="Martin F.M."/>
            <person name="Miettinen O."/>
            <person name="Hibbett D.S."/>
            <person name="Nagy L.G."/>
        </authorList>
    </citation>
    <scope>NUCLEOTIDE SEQUENCE [LARGE SCALE GENOMIC DNA]</scope>
    <source>
        <strain evidence="1 2">CBS 962.96</strain>
    </source>
</reference>
<dbReference type="EMBL" id="ML179657">
    <property type="protein sequence ID" value="THU83522.1"/>
    <property type="molecule type" value="Genomic_DNA"/>
</dbReference>
<protein>
    <submittedName>
        <fullName evidence="1">Uncharacterized protein</fullName>
    </submittedName>
</protein>
<accession>A0A4S8L4M9</accession>
<name>A0A4S8L4M9_DENBC</name>